<comment type="caution">
    <text evidence="1">The sequence shown here is derived from an EMBL/GenBank/DDBJ whole genome shotgun (WGS) entry which is preliminary data.</text>
</comment>
<dbReference type="EMBL" id="VSRR010057239">
    <property type="protein sequence ID" value="MPC81526.1"/>
    <property type="molecule type" value="Genomic_DNA"/>
</dbReference>
<dbReference type="AlphaFoldDB" id="A0A5B7IHK7"/>
<organism evidence="1 2">
    <name type="scientific">Portunus trituberculatus</name>
    <name type="common">Swimming crab</name>
    <name type="synonym">Neptunus trituberculatus</name>
    <dbReference type="NCBI Taxonomy" id="210409"/>
    <lineage>
        <taxon>Eukaryota</taxon>
        <taxon>Metazoa</taxon>
        <taxon>Ecdysozoa</taxon>
        <taxon>Arthropoda</taxon>
        <taxon>Crustacea</taxon>
        <taxon>Multicrustacea</taxon>
        <taxon>Malacostraca</taxon>
        <taxon>Eumalacostraca</taxon>
        <taxon>Eucarida</taxon>
        <taxon>Decapoda</taxon>
        <taxon>Pleocyemata</taxon>
        <taxon>Brachyura</taxon>
        <taxon>Eubrachyura</taxon>
        <taxon>Portunoidea</taxon>
        <taxon>Portunidae</taxon>
        <taxon>Portuninae</taxon>
        <taxon>Portunus</taxon>
    </lineage>
</organism>
<evidence type="ECO:0000313" key="1">
    <source>
        <dbReference type="EMBL" id="MPC81526.1"/>
    </source>
</evidence>
<protein>
    <submittedName>
        <fullName evidence="1">Uncharacterized protein</fullName>
    </submittedName>
</protein>
<proteinExistence type="predicted"/>
<reference evidence="1 2" key="1">
    <citation type="submission" date="2019-05" db="EMBL/GenBank/DDBJ databases">
        <title>Another draft genome of Portunus trituberculatus and its Hox gene families provides insights of decapod evolution.</title>
        <authorList>
            <person name="Jeong J.-H."/>
            <person name="Song I."/>
            <person name="Kim S."/>
            <person name="Choi T."/>
            <person name="Kim D."/>
            <person name="Ryu S."/>
            <person name="Kim W."/>
        </authorList>
    </citation>
    <scope>NUCLEOTIDE SEQUENCE [LARGE SCALE GENOMIC DNA]</scope>
    <source>
        <tissue evidence="1">Muscle</tissue>
    </source>
</reference>
<dbReference type="Proteomes" id="UP000324222">
    <property type="component" value="Unassembled WGS sequence"/>
</dbReference>
<name>A0A5B7IHK7_PORTR</name>
<sequence length="67" mass="8118">MKIAKKIKGCNLSAGRKRLKTFSPEEYSIQRRIRPLYRVSSWRGEKNWRRRSRTFNFIEAVLARDEM</sequence>
<accession>A0A5B7IHK7</accession>
<keyword evidence="2" id="KW-1185">Reference proteome</keyword>
<evidence type="ECO:0000313" key="2">
    <source>
        <dbReference type="Proteomes" id="UP000324222"/>
    </source>
</evidence>
<gene>
    <name evidence="1" type="ORF">E2C01_076147</name>
</gene>